<keyword evidence="10" id="KW-1185">Reference proteome</keyword>
<dbReference type="SUPFAM" id="SSF53300">
    <property type="entry name" value="vWA-like"/>
    <property type="match status" value="3"/>
</dbReference>
<dbReference type="InterPro" id="IPR000884">
    <property type="entry name" value="TSP1_rpt"/>
</dbReference>
<evidence type="ECO:0000256" key="3">
    <source>
        <dbReference type="ARBA" id="ARBA00022737"/>
    </source>
</evidence>
<dbReference type="InterPro" id="IPR050525">
    <property type="entry name" value="ECM_Assembly_Org"/>
</dbReference>
<feature type="region of interest" description="Disordered" evidence="7">
    <location>
        <begin position="198"/>
        <end position="217"/>
    </location>
</feature>
<dbReference type="FunFam" id="2.20.100.10:FF:000001">
    <property type="entry name" value="semaphorin-5A isoform X1"/>
    <property type="match status" value="1"/>
</dbReference>
<dbReference type="SMART" id="SM00209">
    <property type="entry name" value="TSP1"/>
    <property type="match status" value="2"/>
</dbReference>
<keyword evidence="3" id="KW-0677">Repeat</keyword>
<dbReference type="SUPFAM" id="SSF82895">
    <property type="entry name" value="TSP-1 type 1 repeat"/>
    <property type="match status" value="2"/>
</dbReference>
<feature type="domain" description="VWFA" evidence="8">
    <location>
        <begin position="499"/>
        <end position="682"/>
    </location>
</feature>
<sequence length="684" mass="76261">MSKSYGEGADWMKVKSFVELFLNNYDIALNKSRLGVITYANKANILFGLNDKEYQSGEVAKNTIDEALTDIKLGGKTLTEKALLKVHDQLFKKPPSDNKQRVLFVFTRGKTPNPDMYEDVVKSLEGKGVNIVAVSGDEEESAKIAGKRGHVIVVKDIDDALEKLPEMVDSTCLIHGGYAEWGEWGADCSKTCGGGQQTRQRTCSNPVPSESGNNCDDLGPAESQRPCNIQPCGDIDGGYTKWTDWSVCSHTCGGGRKKRHRLCVNPPQQENGKHCDGPDTQTKKCNKNRCKALKAPCEEGLDLGILIDQSLSVATKNLEALLKTFFPPYIKTLTISKSKTHVGFVRFYKYSHFEFNFADRRYYSSEALINKIESLDAVTIYMTRIDRGLLSARHELFTKRGGDRRSRQNVLLVFTDGRPVPEAKVQPFNETIPPLTDEKQVHIVAVGFGRKGRINKPVLQEIAGDNVVIMRDAASYPKHVNQIKRMVCTPRTCEGLTLDLAIVFDVSYRLGEQHFRFAKEFIDKLLRLYDVSPSGTRVSLVVFTGVAHSVISFHQEDYQNRDALEFVLNYLTPSFSMGKRLDRALEYVNDNVFSLARGDRPDVNNTAVFITDGKIINGNEDISGLVTALRDDKNVNMITVSVGTKVREEVLYEIAGPKMSLCTSYQDLLDKPEHIADLACAAPQ</sequence>
<evidence type="ECO:0000256" key="4">
    <source>
        <dbReference type="ARBA" id="ARBA00022989"/>
    </source>
</evidence>
<evidence type="ECO:0000256" key="2">
    <source>
        <dbReference type="ARBA" id="ARBA00022692"/>
    </source>
</evidence>
<keyword evidence="2" id="KW-0812">Transmembrane</keyword>
<evidence type="ECO:0000256" key="6">
    <source>
        <dbReference type="ARBA" id="ARBA00023157"/>
    </source>
</evidence>
<dbReference type="EMBL" id="MU827305">
    <property type="protein sequence ID" value="KAJ7363671.1"/>
    <property type="molecule type" value="Genomic_DNA"/>
</dbReference>
<dbReference type="PROSITE" id="PS50234">
    <property type="entry name" value="VWFA"/>
    <property type="match status" value="3"/>
</dbReference>
<dbReference type="GO" id="GO:0016020">
    <property type="term" value="C:membrane"/>
    <property type="evidence" value="ECO:0007669"/>
    <property type="project" value="UniProtKB-SubCell"/>
</dbReference>
<dbReference type="PANTHER" id="PTHR24020">
    <property type="entry name" value="COLLAGEN ALPHA"/>
    <property type="match status" value="1"/>
</dbReference>
<dbReference type="Gene3D" id="3.40.50.410">
    <property type="entry name" value="von Willebrand factor, type A domain"/>
    <property type="match status" value="3"/>
</dbReference>
<keyword evidence="6" id="KW-1015">Disulfide bond</keyword>
<evidence type="ECO:0000313" key="9">
    <source>
        <dbReference type="EMBL" id="KAJ7363671.1"/>
    </source>
</evidence>
<name>A0A9W9YRE7_9CNID</name>
<organism evidence="9 10">
    <name type="scientific">Desmophyllum pertusum</name>
    <dbReference type="NCBI Taxonomy" id="174260"/>
    <lineage>
        <taxon>Eukaryota</taxon>
        <taxon>Metazoa</taxon>
        <taxon>Cnidaria</taxon>
        <taxon>Anthozoa</taxon>
        <taxon>Hexacorallia</taxon>
        <taxon>Scleractinia</taxon>
        <taxon>Caryophylliina</taxon>
        <taxon>Caryophylliidae</taxon>
        <taxon>Desmophyllum</taxon>
    </lineage>
</organism>
<dbReference type="InterPro" id="IPR036465">
    <property type="entry name" value="vWFA_dom_sf"/>
</dbReference>
<dbReference type="CDD" id="cd01450">
    <property type="entry name" value="vWFA_subfamily_ECM"/>
    <property type="match status" value="3"/>
</dbReference>
<dbReference type="Pfam" id="PF00090">
    <property type="entry name" value="TSP_1"/>
    <property type="match status" value="2"/>
</dbReference>
<keyword evidence="5" id="KW-0472">Membrane</keyword>
<dbReference type="OrthoDB" id="5963155at2759"/>
<gene>
    <name evidence="9" type="ORF">OS493_009833</name>
</gene>
<reference evidence="9" key="1">
    <citation type="submission" date="2023-01" db="EMBL/GenBank/DDBJ databases">
        <title>Genome assembly of the deep-sea coral Lophelia pertusa.</title>
        <authorList>
            <person name="Herrera S."/>
            <person name="Cordes E."/>
        </authorList>
    </citation>
    <scope>NUCLEOTIDE SEQUENCE</scope>
    <source>
        <strain evidence="9">USNM1676648</strain>
        <tissue evidence="9">Polyp</tissue>
    </source>
</reference>
<proteinExistence type="predicted"/>
<feature type="compositionally biased region" description="Polar residues" evidence="7">
    <location>
        <begin position="198"/>
        <end position="214"/>
    </location>
</feature>
<evidence type="ECO:0000256" key="1">
    <source>
        <dbReference type="ARBA" id="ARBA00004167"/>
    </source>
</evidence>
<protein>
    <recommendedName>
        <fullName evidence="8">VWFA domain-containing protein</fullName>
    </recommendedName>
</protein>
<dbReference type="Proteomes" id="UP001163046">
    <property type="component" value="Unassembled WGS sequence"/>
</dbReference>
<dbReference type="Gene3D" id="2.20.100.10">
    <property type="entry name" value="Thrombospondin type-1 (TSP1) repeat"/>
    <property type="match status" value="2"/>
</dbReference>
<evidence type="ECO:0000256" key="5">
    <source>
        <dbReference type="ARBA" id="ARBA00023136"/>
    </source>
</evidence>
<evidence type="ECO:0000259" key="8">
    <source>
        <dbReference type="PROSITE" id="PS50234"/>
    </source>
</evidence>
<dbReference type="SMART" id="SM00327">
    <property type="entry name" value="VWA"/>
    <property type="match status" value="3"/>
</dbReference>
<dbReference type="FunFam" id="2.20.100.10:FF:000007">
    <property type="entry name" value="Thrombospondin 1"/>
    <property type="match status" value="1"/>
</dbReference>
<dbReference type="PROSITE" id="PS50092">
    <property type="entry name" value="TSP1"/>
    <property type="match status" value="2"/>
</dbReference>
<dbReference type="AlphaFoldDB" id="A0A9W9YRE7"/>
<dbReference type="Pfam" id="PF00092">
    <property type="entry name" value="VWA"/>
    <property type="match status" value="3"/>
</dbReference>
<feature type="domain" description="VWFA" evidence="8">
    <location>
        <begin position="302"/>
        <end position="487"/>
    </location>
</feature>
<comment type="subcellular location">
    <subcellularLocation>
        <location evidence="1">Membrane</location>
        <topology evidence="1">Single-pass membrane protein</topology>
    </subcellularLocation>
</comment>
<comment type="caution">
    <text evidence="9">The sequence shown here is derived from an EMBL/GenBank/DDBJ whole genome shotgun (WGS) entry which is preliminary data.</text>
</comment>
<evidence type="ECO:0000256" key="7">
    <source>
        <dbReference type="SAM" id="MobiDB-lite"/>
    </source>
</evidence>
<accession>A0A9W9YRE7</accession>
<dbReference type="InterPro" id="IPR036383">
    <property type="entry name" value="TSP1_rpt_sf"/>
</dbReference>
<keyword evidence="4" id="KW-1133">Transmembrane helix</keyword>
<dbReference type="InterPro" id="IPR002035">
    <property type="entry name" value="VWF_A"/>
</dbReference>
<dbReference type="PANTHER" id="PTHR24020:SF20">
    <property type="entry name" value="PH DOMAIN-CONTAINING PROTEIN"/>
    <property type="match status" value="1"/>
</dbReference>
<evidence type="ECO:0000313" key="10">
    <source>
        <dbReference type="Proteomes" id="UP001163046"/>
    </source>
</evidence>
<feature type="domain" description="VWFA" evidence="8">
    <location>
        <begin position="1"/>
        <end position="168"/>
    </location>
</feature>